<organism evidence="6 7">
    <name type="scientific">Rugosimonospora acidiphila</name>
    <dbReference type="NCBI Taxonomy" id="556531"/>
    <lineage>
        <taxon>Bacteria</taxon>
        <taxon>Bacillati</taxon>
        <taxon>Actinomycetota</taxon>
        <taxon>Actinomycetes</taxon>
        <taxon>Micromonosporales</taxon>
        <taxon>Micromonosporaceae</taxon>
        <taxon>Rugosimonospora</taxon>
    </lineage>
</organism>
<dbReference type="Proteomes" id="UP001501570">
    <property type="component" value="Unassembled WGS sequence"/>
</dbReference>
<comment type="caution">
    <text evidence="6">The sequence shown here is derived from an EMBL/GenBank/DDBJ whole genome shotgun (WGS) entry which is preliminary data.</text>
</comment>
<dbReference type="PANTHER" id="PTHR45947">
    <property type="entry name" value="SULFOQUINOVOSYL TRANSFERASE SQD2"/>
    <property type="match status" value="1"/>
</dbReference>
<feature type="transmembrane region" description="Helical" evidence="4">
    <location>
        <begin position="199"/>
        <end position="218"/>
    </location>
</feature>
<feature type="region of interest" description="Disordered" evidence="3">
    <location>
        <begin position="1"/>
        <end position="31"/>
    </location>
</feature>
<keyword evidence="4" id="KW-1133">Transmembrane helix</keyword>
<reference evidence="7" key="1">
    <citation type="journal article" date="2019" name="Int. J. Syst. Evol. Microbiol.">
        <title>The Global Catalogue of Microorganisms (GCM) 10K type strain sequencing project: providing services to taxonomists for standard genome sequencing and annotation.</title>
        <authorList>
            <consortium name="The Broad Institute Genomics Platform"/>
            <consortium name="The Broad Institute Genome Sequencing Center for Infectious Disease"/>
            <person name="Wu L."/>
            <person name="Ma J."/>
        </authorList>
    </citation>
    <scope>NUCLEOTIDE SEQUENCE [LARGE SCALE GENOMIC DNA]</scope>
    <source>
        <strain evidence="7">JCM 18304</strain>
    </source>
</reference>
<dbReference type="SUPFAM" id="SSF53756">
    <property type="entry name" value="UDP-Glycosyltransferase/glycogen phosphorylase"/>
    <property type="match status" value="1"/>
</dbReference>
<evidence type="ECO:0000256" key="2">
    <source>
        <dbReference type="ARBA" id="ARBA00022679"/>
    </source>
</evidence>
<accession>A0ABP9SLH2</accession>
<feature type="domain" description="Glycosyltransferase subfamily 4-like N-terminal" evidence="5">
    <location>
        <begin position="51"/>
        <end position="233"/>
    </location>
</feature>
<evidence type="ECO:0000256" key="3">
    <source>
        <dbReference type="SAM" id="MobiDB-lite"/>
    </source>
</evidence>
<gene>
    <name evidence="6" type="ORF">GCM10023322_69110</name>
</gene>
<evidence type="ECO:0000256" key="1">
    <source>
        <dbReference type="ARBA" id="ARBA00022676"/>
    </source>
</evidence>
<dbReference type="Gene3D" id="3.40.50.2000">
    <property type="entry name" value="Glycogen Phosphorylase B"/>
    <property type="match status" value="2"/>
</dbReference>
<dbReference type="Pfam" id="PF13579">
    <property type="entry name" value="Glyco_trans_4_4"/>
    <property type="match status" value="1"/>
</dbReference>
<dbReference type="Pfam" id="PF13692">
    <property type="entry name" value="Glyco_trans_1_4"/>
    <property type="match status" value="1"/>
</dbReference>
<dbReference type="PANTHER" id="PTHR45947:SF3">
    <property type="entry name" value="SULFOQUINOVOSYL TRANSFERASE SQD2"/>
    <property type="match status" value="1"/>
</dbReference>
<keyword evidence="4" id="KW-0812">Transmembrane</keyword>
<dbReference type="InterPro" id="IPR050194">
    <property type="entry name" value="Glycosyltransferase_grp1"/>
</dbReference>
<dbReference type="EMBL" id="BAABJQ010000030">
    <property type="protein sequence ID" value="GAA5197560.1"/>
    <property type="molecule type" value="Genomic_DNA"/>
</dbReference>
<name>A0ABP9SLH2_9ACTN</name>
<keyword evidence="2" id="KW-0808">Transferase</keyword>
<feature type="compositionally biased region" description="Basic residues" evidence="3">
    <location>
        <begin position="1"/>
        <end position="10"/>
    </location>
</feature>
<evidence type="ECO:0000259" key="5">
    <source>
        <dbReference type="Pfam" id="PF13579"/>
    </source>
</evidence>
<evidence type="ECO:0000256" key="4">
    <source>
        <dbReference type="SAM" id="Phobius"/>
    </source>
</evidence>
<proteinExistence type="predicted"/>
<protein>
    <submittedName>
        <fullName evidence="6">Glycosyltransferase family 4 protein</fullName>
    </submittedName>
</protein>
<evidence type="ECO:0000313" key="7">
    <source>
        <dbReference type="Proteomes" id="UP001501570"/>
    </source>
</evidence>
<keyword evidence="7" id="KW-1185">Reference proteome</keyword>
<dbReference type="InterPro" id="IPR028098">
    <property type="entry name" value="Glyco_trans_4-like_N"/>
</dbReference>
<keyword evidence="1" id="KW-0328">Glycosyltransferase</keyword>
<feature type="compositionally biased region" description="Pro residues" evidence="3">
    <location>
        <begin position="14"/>
        <end position="26"/>
    </location>
</feature>
<sequence>MTTAKARARKRDAPPPNAPPDTPPPDTGGARMRVGILSQWYPPEPAFIPGELARELATRGHEVRVLTAFPSYPEGRVYAGYRQRWNDRTTTGSITVRRVPAYPSHDNSAARRVASYLSFAATSSLAGLRYLNGVDAIYVYHPPPTAYAAAGLLQLARRIPTVLHVQDMWPESVTASTMAPGGRAGSALHRALAASMRRLYRAASGIAVIAPSMAALLIERGADPGKVRTVLNWTDENLFRPVPATAAARRAIGHRDRCTVMFAGNLGPFQRVETAVRAAAAAGDRMDLVILGSGTQEPALRQLARQLRATNVRFLGHRPAQEMASLYAAAEYQLLTLRDLPALRGTVPSKLQAALACGRPVIASAAGDVARLVESAGAGLTCAPENWQKLAETFLTAAATPPAQRAETGRRALALYQDRMSLRVGVDQIEDMLAKVGTREAV</sequence>
<evidence type="ECO:0000313" key="6">
    <source>
        <dbReference type="EMBL" id="GAA5197560.1"/>
    </source>
</evidence>
<dbReference type="CDD" id="cd03794">
    <property type="entry name" value="GT4_WbuB-like"/>
    <property type="match status" value="1"/>
</dbReference>
<keyword evidence="4" id="KW-0472">Membrane</keyword>